<keyword evidence="3" id="KW-1185">Reference proteome</keyword>
<organism evidence="2 3">
    <name type="scientific">Haloferax marisrubri</name>
    <dbReference type="NCBI Taxonomy" id="1544719"/>
    <lineage>
        <taxon>Archaea</taxon>
        <taxon>Methanobacteriati</taxon>
        <taxon>Methanobacteriota</taxon>
        <taxon>Stenosarchaea group</taxon>
        <taxon>Halobacteria</taxon>
        <taxon>Halobacteriales</taxon>
        <taxon>Haloferacaceae</taxon>
        <taxon>Haloferax</taxon>
    </lineage>
</organism>
<evidence type="ECO:0000313" key="2">
    <source>
        <dbReference type="EMBL" id="POG56156.1"/>
    </source>
</evidence>
<evidence type="ECO:0000313" key="3">
    <source>
        <dbReference type="Proteomes" id="UP000053621"/>
    </source>
</evidence>
<accession>A0A2P4NSN0</accession>
<dbReference type="EMBL" id="LOPW02000006">
    <property type="protein sequence ID" value="POG56156.1"/>
    <property type="molecule type" value="Genomic_DNA"/>
</dbReference>
<protein>
    <submittedName>
        <fullName evidence="2">Uncharacterized protein</fullName>
    </submittedName>
</protein>
<evidence type="ECO:0000256" key="1">
    <source>
        <dbReference type="SAM" id="MobiDB-lite"/>
    </source>
</evidence>
<feature type="compositionally biased region" description="Basic and acidic residues" evidence="1">
    <location>
        <begin position="35"/>
        <end position="59"/>
    </location>
</feature>
<reference evidence="2" key="1">
    <citation type="submission" date="2017-08" db="EMBL/GenBank/DDBJ databases">
        <title>Haloferax marisrubri sp. nov., isolated from the Discovery deep brine-seawater interface in the Red Sea.</title>
        <authorList>
            <person name="Zhang G."/>
            <person name="Stingl U."/>
        </authorList>
    </citation>
    <scope>NUCLEOTIDE SEQUENCE [LARGE SCALE GENOMIC DNA]</scope>
    <source>
        <strain evidence="2">SB3</strain>
    </source>
</reference>
<proteinExistence type="predicted"/>
<dbReference type="AlphaFoldDB" id="A0A2P4NSN0"/>
<dbReference type="Proteomes" id="UP000053621">
    <property type="component" value="Unassembled WGS sequence"/>
</dbReference>
<dbReference type="RefSeq" id="WP_058566067.1">
    <property type="nucleotide sequence ID" value="NZ_LOPW02000006.1"/>
</dbReference>
<feature type="region of interest" description="Disordered" evidence="1">
    <location>
        <begin position="1"/>
        <end position="65"/>
    </location>
</feature>
<name>A0A2P4NSN0_9EURY</name>
<sequence>MFRANADRGVGREDSDNNDHYRGDDPNCPDDPEDAGGHIDSDHIDSDHTDNIGDAEGARHRPRWS</sequence>
<feature type="compositionally biased region" description="Basic and acidic residues" evidence="1">
    <location>
        <begin position="1"/>
        <end position="25"/>
    </location>
</feature>
<comment type="caution">
    <text evidence="2">The sequence shown here is derived from an EMBL/GenBank/DDBJ whole genome shotgun (WGS) entry which is preliminary data.</text>
</comment>
<gene>
    <name evidence="2" type="ORF">AUR65_006485</name>
</gene>